<dbReference type="GO" id="GO:0016887">
    <property type="term" value="F:ATP hydrolysis activity"/>
    <property type="evidence" value="ECO:0007669"/>
    <property type="project" value="InterPro"/>
</dbReference>
<dbReference type="Gene3D" id="1.20.1560.10">
    <property type="entry name" value="ABC transporter type 1, transmembrane domain"/>
    <property type="match status" value="1"/>
</dbReference>
<evidence type="ECO:0000256" key="2">
    <source>
        <dbReference type="ARBA" id="ARBA00022448"/>
    </source>
</evidence>
<evidence type="ECO:0000313" key="12">
    <source>
        <dbReference type="Proteomes" id="UP000238573"/>
    </source>
</evidence>
<dbReference type="CDD" id="cd18547">
    <property type="entry name" value="ABC_6TM_Tm288_like"/>
    <property type="match status" value="1"/>
</dbReference>
<protein>
    <submittedName>
        <fullName evidence="11">Sugar ABC transporter ATP-binding protein</fullName>
    </submittedName>
</protein>
<keyword evidence="5 11" id="KW-0067">ATP-binding</keyword>
<dbReference type="SUPFAM" id="SSF90123">
    <property type="entry name" value="ABC transporter transmembrane region"/>
    <property type="match status" value="1"/>
</dbReference>
<keyword evidence="7 8" id="KW-0472">Membrane</keyword>
<feature type="domain" description="ABC transporter" evidence="9">
    <location>
        <begin position="342"/>
        <end position="576"/>
    </location>
</feature>
<evidence type="ECO:0000313" key="11">
    <source>
        <dbReference type="EMBL" id="PRT71231.1"/>
    </source>
</evidence>
<feature type="transmembrane region" description="Helical" evidence="8">
    <location>
        <begin position="162"/>
        <end position="183"/>
    </location>
</feature>
<evidence type="ECO:0000256" key="6">
    <source>
        <dbReference type="ARBA" id="ARBA00022989"/>
    </source>
</evidence>
<evidence type="ECO:0000256" key="4">
    <source>
        <dbReference type="ARBA" id="ARBA00022741"/>
    </source>
</evidence>
<gene>
    <name evidence="11" type="ORF">C6A27_03175</name>
</gene>
<dbReference type="Proteomes" id="UP000238573">
    <property type="component" value="Unassembled WGS sequence"/>
</dbReference>
<keyword evidence="2" id="KW-0813">Transport</keyword>
<evidence type="ECO:0000256" key="7">
    <source>
        <dbReference type="ARBA" id="ARBA00023136"/>
    </source>
</evidence>
<comment type="caution">
    <text evidence="11">The sequence shown here is derived from an EMBL/GenBank/DDBJ whole genome shotgun (WGS) entry which is preliminary data.</text>
</comment>
<accession>A0A2T0G598</accession>
<dbReference type="EMBL" id="PVSZ01000008">
    <property type="protein sequence ID" value="PRT71231.1"/>
    <property type="molecule type" value="Genomic_DNA"/>
</dbReference>
<evidence type="ECO:0000256" key="5">
    <source>
        <dbReference type="ARBA" id="ARBA00022840"/>
    </source>
</evidence>
<dbReference type="Pfam" id="PF00664">
    <property type="entry name" value="ABC_membrane"/>
    <property type="match status" value="1"/>
</dbReference>
<feature type="transmembrane region" description="Helical" evidence="8">
    <location>
        <begin position="21"/>
        <end position="44"/>
    </location>
</feature>
<dbReference type="RefSeq" id="WP_106384062.1">
    <property type="nucleotide sequence ID" value="NZ_PVSZ01000008.1"/>
</dbReference>
<dbReference type="FunFam" id="3.40.50.300:FF:000287">
    <property type="entry name" value="Multidrug ABC transporter ATP-binding protein"/>
    <property type="match status" value="1"/>
</dbReference>
<dbReference type="InterPro" id="IPR027417">
    <property type="entry name" value="P-loop_NTPase"/>
</dbReference>
<proteinExistence type="predicted"/>
<evidence type="ECO:0000256" key="3">
    <source>
        <dbReference type="ARBA" id="ARBA00022692"/>
    </source>
</evidence>
<dbReference type="InterPro" id="IPR003439">
    <property type="entry name" value="ABC_transporter-like_ATP-bd"/>
</dbReference>
<dbReference type="PROSITE" id="PS00211">
    <property type="entry name" value="ABC_TRANSPORTER_1"/>
    <property type="match status" value="1"/>
</dbReference>
<dbReference type="InterPro" id="IPR011527">
    <property type="entry name" value="ABC1_TM_dom"/>
</dbReference>
<evidence type="ECO:0000259" key="9">
    <source>
        <dbReference type="PROSITE" id="PS50893"/>
    </source>
</evidence>
<reference evidence="11 12" key="1">
    <citation type="journal article" date="1993" name="J. Dent. Res.">
        <title>The isolation and characterization of milleri group streptococci from dental periapical abscesses.</title>
        <authorList>
            <person name="Fisher L.E."/>
            <person name="Russell R.R."/>
        </authorList>
    </citation>
    <scope>NUCLEOTIDE SEQUENCE [LARGE SCALE GENOMIC DNA]</scope>
    <source>
        <strain evidence="11 12">OUP21</strain>
    </source>
</reference>
<dbReference type="PANTHER" id="PTHR43394">
    <property type="entry name" value="ATP-DEPENDENT PERMEASE MDL1, MITOCHONDRIAL"/>
    <property type="match status" value="1"/>
</dbReference>
<dbReference type="PANTHER" id="PTHR43394:SF1">
    <property type="entry name" value="ATP-BINDING CASSETTE SUB-FAMILY B MEMBER 10, MITOCHONDRIAL"/>
    <property type="match status" value="1"/>
</dbReference>
<feature type="transmembrane region" description="Helical" evidence="8">
    <location>
        <begin position="135"/>
        <end position="156"/>
    </location>
</feature>
<sequence length="582" mass="65107">MKMRYSKSGLKRLASDLLQQRWLFLLATIGTIVQVALTIYLPILIGNAVDSVLLPDASQHLLPILSKMGLVIVANTAIQWLNPLIYNQLIYSYSQKLRDAVIQKIHRLPLAYLDRQGSGDLVSRLTTDVEQLNNGLLMVFNQFFVGVLTILVTIVTMARIDFFMMMLVLLLTPLSMLIARFIARKSYKLFQKQTTARGLQTQLIEESLSQESLIQSFNAQEQFITDFTKGNESYADYSQDAIFYSSTVNPATRFVNALIYAIVVGFGAVRIINGSSFTVGQLVTFLNYVNQYTKPFNDISSVMAELQSALACAERLYMILDEKEVVETGKEELTSEAVRGAIRFEHVRFGYEKDKPLIHDLNMTVPAGSKVAIVGPTGAGKSTLINLLMRFYNVDAGKIKLDDRDITDYTRVSFRQQFGMVLQETWLKTATIHENIAFGRPEASREEVIAAAKAANAHFFIQQLPHGYDTYLADAGDSLSQGQRQLLTIARVFLAVPKILILDEATSSIDTRTEVLIQEAFNKLMVGRTSFIIAHRLSTIQNADIILVLVDGDIVEYGSHQELMQAKGVYYQMQIAQGSLAV</sequence>
<dbReference type="InterPro" id="IPR017871">
    <property type="entry name" value="ABC_transporter-like_CS"/>
</dbReference>
<keyword evidence="4" id="KW-0547">Nucleotide-binding</keyword>
<organism evidence="11 12">
    <name type="scientific">Streptococcus anginosus</name>
    <dbReference type="NCBI Taxonomy" id="1328"/>
    <lineage>
        <taxon>Bacteria</taxon>
        <taxon>Bacillati</taxon>
        <taxon>Bacillota</taxon>
        <taxon>Bacilli</taxon>
        <taxon>Lactobacillales</taxon>
        <taxon>Streptococcaceae</taxon>
        <taxon>Streptococcus</taxon>
        <taxon>Streptococcus anginosus group</taxon>
    </lineage>
</organism>
<dbReference type="PROSITE" id="PS50893">
    <property type="entry name" value="ABC_TRANSPORTER_2"/>
    <property type="match status" value="1"/>
</dbReference>
<dbReference type="Pfam" id="PF00005">
    <property type="entry name" value="ABC_tran"/>
    <property type="match status" value="1"/>
</dbReference>
<evidence type="ECO:0000256" key="1">
    <source>
        <dbReference type="ARBA" id="ARBA00004651"/>
    </source>
</evidence>
<evidence type="ECO:0000259" key="10">
    <source>
        <dbReference type="PROSITE" id="PS50929"/>
    </source>
</evidence>
<dbReference type="GO" id="GO:0005524">
    <property type="term" value="F:ATP binding"/>
    <property type="evidence" value="ECO:0007669"/>
    <property type="project" value="UniProtKB-KW"/>
</dbReference>
<comment type="subcellular location">
    <subcellularLocation>
        <location evidence="1">Cell membrane</location>
        <topology evidence="1">Multi-pass membrane protein</topology>
    </subcellularLocation>
</comment>
<dbReference type="InterPro" id="IPR039421">
    <property type="entry name" value="Type_1_exporter"/>
</dbReference>
<feature type="domain" description="ABC transmembrane type-1" evidence="10">
    <location>
        <begin position="25"/>
        <end position="308"/>
    </location>
</feature>
<dbReference type="Gene3D" id="3.40.50.300">
    <property type="entry name" value="P-loop containing nucleotide triphosphate hydrolases"/>
    <property type="match status" value="1"/>
</dbReference>
<dbReference type="InterPro" id="IPR003593">
    <property type="entry name" value="AAA+_ATPase"/>
</dbReference>
<evidence type="ECO:0000256" key="8">
    <source>
        <dbReference type="SAM" id="Phobius"/>
    </source>
</evidence>
<feature type="transmembrane region" description="Helical" evidence="8">
    <location>
        <begin position="254"/>
        <end position="272"/>
    </location>
</feature>
<name>A0A2T0G598_STRAP</name>
<dbReference type="SUPFAM" id="SSF52540">
    <property type="entry name" value="P-loop containing nucleoside triphosphate hydrolases"/>
    <property type="match status" value="1"/>
</dbReference>
<dbReference type="GO" id="GO:0005886">
    <property type="term" value="C:plasma membrane"/>
    <property type="evidence" value="ECO:0007669"/>
    <property type="project" value="UniProtKB-SubCell"/>
</dbReference>
<dbReference type="AlphaFoldDB" id="A0A2T0G598"/>
<keyword evidence="6 8" id="KW-1133">Transmembrane helix</keyword>
<dbReference type="InterPro" id="IPR036640">
    <property type="entry name" value="ABC1_TM_sf"/>
</dbReference>
<dbReference type="PROSITE" id="PS50929">
    <property type="entry name" value="ABC_TM1F"/>
    <property type="match status" value="1"/>
</dbReference>
<dbReference type="CDD" id="cd03254">
    <property type="entry name" value="ABCC_Glucan_exporter_like"/>
    <property type="match status" value="1"/>
</dbReference>
<feature type="transmembrane region" description="Helical" evidence="8">
    <location>
        <begin position="64"/>
        <end position="86"/>
    </location>
</feature>
<keyword evidence="3 8" id="KW-0812">Transmembrane</keyword>
<dbReference type="GO" id="GO:0015421">
    <property type="term" value="F:ABC-type oligopeptide transporter activity"/>
    <property type="evidence" value="ECO:0007669"/>
    <property type="project" value="TreeGrafter"/>
</dbReference>
<dbReference type="SMART" id="SM00382">
    <property type="entry name" value="AAA"/>
    <property type="match status" value="1"/>
</dbReference>